<organism evidence="1 2">
    <name type="scientific">Pseudomonas synxantha</name>
    <dbReference type="NCBI Taxonomy" id="47883"/>
    <lineage>
        <taxon>Bacteria</taxon>
        <taxon>Pseudomonadati</taxon>
        <taxon>Pseudomonadota</taxon>
        <taxon>Gammaproteobacteria</taxon>
        <taxon>Pseudomonadales</taxon>
        <taxon>Pseudomonadaceae</taxon>
        <taxon>Pseudomonas</taxon>
    </lineage>
</organism>
<dbReference type="PANTHER" id="PTHR35861">
    <property type="match status" value="1"/>
</dbReference>
<dbReference type="PANTHER" id="PTHR35861:SF1">
    <property type="entry name" value="PHAGE TAIL SHEATH PROTEIN"/>
    <property type="match status" value="1"/>
</dbReference>
<evidence type="ECO:0000313" key="2">
    <source>
        <dbReference type="Proteomes" id="UP000033099"/>
    </source>
</evidence>
<gene>
    <name evidence="1" type="ORF">VO64_5818</name>
</gene>
<dbReference type="InterPro" id="IPR052042">
    <property type="entry name" value="Tail_sheath_structural"/>
</dbReference>
<dbReference type="EMBL" id="CP011117">
    <property type="protein sequence ID" value="AKA86364.1"/>
    <property type="molecule type" value="Genomic_DNA"/>
</dbReference>
<dbReference type="KEGG" id="pfb:VO64_5818"/>
<dbReference type="RefSeq" id="WP_052722003.1">
    <property type="nucleotide sequence ID" value="NZ_CP011117.2"/>
</dbReference>
<dbReference type="Gene3D" id="3.40.50.11780">
    <property type="match status" value="1"/>
</dbReference>
<sequence>MVLMNQDGAALPGISIIDPQLKVDAEPWPTAVPVWVGLHKMVGCTDIVWVPVSSWEDYFKQESDKPWFGVCESVRLYFINGGVRGYVMLLPAPESSSDLNIEAKVCWLESQLGQTGVWDHAVHEDQVSLITLPLLREWLEPSPWVISTLGTKGTQQSLSSEIARNYVRIWAAVMRATTARSDWFFVLDTPFEQDAINACIELLHVSLPWGARGGYVALYGPHIELEQELELELAFGKRYAPPSGAVCGVMARVDAAQGIWKAPANELVVGARGLVCREGMRGASVVKGGLVNLMRNMPGHRGEVKVWGCRTLASRAQSRDHYVQVRRTTTWIERQLRAICRFAVFEPNTLLTWLRIRTSCEAWLRRLWEEGGLMGAEESQAFVVQIGHGETMTAAEVAAGVIRVSVGLALLQAAEFIEVHLTLRHDQSVTSSLQREYQSSEVEQ</sequence>
<evidence type="ECO:0000313" key="1">
    <source>
        <dbReference type="EMBL" id="AKA86364.1"/>
    </source>
</evidence>
<proteinExistence type="predicted"/>
<name>A0AAU8TZU1_9PSED</name>
<accession>A0AAU8TZU1</accession>
<dbReference type="Proteomes" id="UP000033099">
    <property type="component" value="Chromosome"/>
</dbReference>
<dbReference type="AlphaFoldDB" id="A0AAU8TZU1"/>
<reference evidence="1 2" key="1">
    <citation type="journal article" date="2015" name="Genome Announc.">
        <title>Complete Genome Sequence of Biocontrol Strain Pseudomonas fluorescens LBUM223.</title>
        <authorList>
            <person name="Roquigny R."/>
            <person name="Arseneault T."/>
            <person name="Gadkar V.J."/>
            <person name="Novinscak A."/>
            <person name="Joly D.L."/>
            <person name="Filion M."/>
        </authorList>
    </citation>
    <scope>NUCLEOTIDE SEQUENCE [LARGE SCALE GENOMIC DNA]</scope>
    <source>
        <strain evidence="1 2">LBUM223</strain>
    </source>
</reference>
<protein>
    <submittedName>
        <fullName evidence="1">Phage tail sheath protein FI</fullName>
    </submittedName>
</protein>